<dbReference type="OrthoDB" id="601557at2759"/>
<organism evidence="7 9">
    <name type="scientific">Microthlaspi erraticum</name>
    <dbReference type="NCBI Taxonomy" id="1685480"/>
    <lineage>
        <taxon>Eukaryota</taxon>
        <taxon>Viridiplantae</taxon>
        <taxon>Streptophyta</taxon>
        <taxon>Embryophyta</taxon>
        <taxon>Tracheophyta</taxon>
        <taxon>Spermatophyta</taxon>
        <taxon>Magnoliopsida</taxon>
        <taxon>eudicotyledons</taxon>
        <taxon>Gunneridae</taxon>
        <taxon>Pentapetalae</taxon>
        <taxon>rosids</taxon>
        <taxon>malvids</taxon>
        <taxon>Brassicales</taxon>
        <taxon>Brassicaceae</taxon>
        <taxon>Coluteocarpeae</taxon>
        <taxon>Microthlaspi</taxon>
    </lineage>
</organism>
<evidence type="ECO:0000256" key="4">
    <source>
        <dbReference type="ARBA" id="ARBA00023163"/>
    </source>
</evidence>
<dbReference type="GO" id="GO:0005634">
    <property type="term" value="C:nucleus"/>
    <property type="evidence" value="ECO:0007669"/>
    <property type="project" value="UniProtKB-SubCell"/>
</dbReference>
<dbReference type="InterPro" id="IPR002100">
    <property type="entry name" value="TF_MADSbox"/>
</dbReference>
<dbReference type="GO" id="GO:0046983">
    <property type="term" value="F:protein dimerization activity"/>
    <property type="evidence" value="ECO:0007669"/>
    <property type="project" value="InterPro"/>
</dbReference>
<dbReference type="Proteomes" id="UP000467841">
    <property type="component" value="Unassembled WGS sequence"/>
</dbReference>
<keyword evidence="4" id="KW-0804">Transcription</keyword>
<dbReference type="InterPro" id="IPR033897">
    <property type="entry name" value="SRF-like_MADS-box"/>
</dbReference>
<dbReference type="GO" id="GO:0045944">
    <property type="term" value="P:positive regulation of transcription by RNA polymerase II"/>
    <property type="evidence" value="ECO:0007669"/>
    <property type="project" value="InterPro"/>
</dbReference>
<dbReference type="SMART" id="SM00432">
    <property type="entry name" value="MADS"/>
    <property type="match status" value="1"/>
</dbReference>
<gene>
    <name evidence="7" type="ORF">MERR_LOCUS17189</name>
    <name evidence="8" type="ORF">MERR_LOCUS19511</name>
</gene>
<evidence type="ECO:0000256" key="1">
    <source>
        <dbReference type="ARBA" id="ARBA00004123"/>
    </source>
</evidence>
<dbReference type="EMBL" id="CACVBM020001088">
    <property type="protein sequence ID" value="CAA7029954.1"/>
    <property type="molecule type" value="Genomic_DNA"/>
</dbReference>
<dbReference type="PROSITE" id="PS50066">
    <property type="entry name" value="MADS_BOX_2"/>
    <property type="match status" value="1"/>
</dbReference>
<dbReference type="PANTHER" id="PTHR48019">
    <property type="entry name" value="SERUM RESPONSE FACTOR HOMOLOG"/>
    <property type="match status" value="1"/>
</dbReference>
<dbReference type="CDD" id="cd00266">
    <property type="entry name" value="MADS_SRF_like"/>
    <property type="match status" value="1"/>
</dbReference>
<dbReference type="Gene3D" id="3.40.1810.10">
    <property type="entry name" value="Transcription factor, MADS-box"/>
    <property type="match status" value="1"/>
</dbReference>
<dbReference type="PRINTS" id="PR00404">
    <property type="entry name" value="MADSDOMAIN"/>
</dbReference>
<dbReference type="InterPro" id="IPR036879">
    <property type="entry name" value="TF_MADSbox_sf"/>
</dbReference>
<accession>A0A6D2II88</accession>
<evidence type="ECO:0000256" key="3">
    <source>
        <dbReference type="ARBA" id="ARBA00023125"/>
    </source>
</evidence>
<reference evidence="7 9" key="1">
    <citation type="submission" date="2020-01" db="EMBL/GenBank/DDBJ databases">
        <authorList>
            <person name="Mishra B."/>
        </authorList>
    </citation>
    <scope>NUCLEOTIDE SEQUENCE [LARGE SCALE GENOMIC DNA]</scope>
</reference>
<sequence>MAQKKVVDLRRIENDKTRITTYKKRKACLYKKAEEFSTLCGVQTCLIVYGPTKATDTKVSEPEIWPRDEAKVREIIRKYKDLASNGCGKETQVETFVNDLGKAKEKEDCKKRVKSNNTKYCCWEEKLDKCSQEQLRQVLYAVEYKLHEALMRQKRTMIRNQHQAIETPIPQMLMDQDYMRHYLADQKQQIHQGMLPGYHNMGFSLLPSPDDQNQMDPNLEENYLTNFGLTQGLMMPNGNDGTQLMQRQAQPCYNPEPVAQRTAAFNANPFAGFSPFNHTWR</sequence>
<evidence type="ECO:0000256" key="5">
    <source>
        <dbReference type="ARBA" id="ARBA00023242"/>
    </source>
</evidence>
<keyword evidence="2" id="KW-0805">Transcription regulation</keyword>
<name>A0A6D2II88_9BRAS</name>
<dbReference type="FunFam" id="3.40.1810.10:FF:000044">
    <property type="entry name" value="AGAMOUS-like 101"/>
    <property type="match status" value="1"/>
</dbReference>
<proteinExistence type="predicted"/>
<evidence type="ECO:0000259" key="6">
    <source>
        <dbReference type="PROSITE" id="PS50066"/>
    </source>
</evidence>
<keyword evidence="9" id="KW-1185">Reference proteome</keyword>
<evidence type="ECO:0000313" key="9">
    <source>
        <dbReference type="Proteomes" id="UP000467841"/>
    </source>
</evidence>
<dbReference type="EMBL" id="CACVBM020001118">
    <property type="protein sequence ID" value="CAA7032276.1"/>
    <property type="molecule type" value="Genomic_DNA"/>
</dbReference>
<dbReference type="GO" id="GO:0000981">
    <property type="term" value="F:DNA-binding transcription factor activity, RNA polymerase II-specific"/>
    <property type="evidence" value="ECO:0007669"/>
    <property type="project" value="InterPro"/>
</dbReference>
<feature type="domain" description="MADS-box" evidence="6">
    <location>
        <begin position="2"/>
        <end position="52"/>
    </location>
</feature>
<dbReference type="InterPro" id="IPR050142">
    <property type="entry name" value="MADS-box/MEF2_TF"/>
</dbReference>
<protein>
    <recommendedName>
        <fullName evidence="6">MADS-box domain-containing protein</fullName>
    </recommendedName>
</protein>
<dbReference type="Pfam" id="PF00319">
    <property type="entry name" value="SRF-TF"/>
    <property type="match status" value="1"/>
</dbReference>
<evidence type="ECO:0000313" key="7">
    <source>
        <dbReference type="EMBL" id="CAA7029954.1"/>
    </source>
</evidence>
<dbReference type="GO" id="GO:0000987">
    <property type="term" value="F:cis-regulatory region sequence-specific DNA binding"/>
    <property type="evidence" value="ECO:0007669"/>
    <property type="project" value="InterPro"/>
</dbReference>
<comment type="subcellular location">
    <subcellularLocation>
        <location evidence="1">Nucleus</location>
    </subcellularLocation>
</comment>
<dbReference type="SUPFAM" id="SSF55455">
    <property type="entry name" value="SRF-like"/>
    <property type="match status" value="1"/>
</dbReference>
<evidence type="ECO:0000313" key="8">
    <source>
        <dbReference type="EMBL" id="CAA7032276.1"/>
    </source>
</evidence>
<keyword evidence="3" id="KW-0238">DNA-binding</keyword>
<dbReference type="AlphaFoldDB" id="A0A6D2II88"/>
<keyword evidence="5" id="KW-0539">Nucleus</keyword>
<evidence type="ECO:0000256" key="2">
    <source>
        <dbReference type="ARBA" id="ARBA00023015"/>
    </source>
</evidence>